<name>J5KAR0_9GAMM</name>
<dbReference type="Proteomes" id="UP000010116">
    <property type="component" value="Unassembled WGS sequence"/>
</dbReference>
<sequence length="465" mass="52919">MLTTRFKINYSIGAIANGIKTDAFTFFLLFFYSRVIGLDPLLASSAIALALIIDSITDPLMGAISDRTKTRFGRRHPYMLVSFIPITFFYILLFSPQESWELSQNQLFWWMFLCATFTRIGITLFEVPHRSFGAEISNDYHERTKLFSWRELFAWTAGISNAFFAYFVFFRSTPEYPQGQLNPEAYFDLALLGGFVMAVSIIFSTISTRNEVNNLSSWKGTTQLNQILNEILIALTNKSFLIFFFGNLSLSICWGLLNNLTLFINTDFWELKGKQITIFLFIYFFSAFLAFALTPKLVKIFDKRNFVMICIFGVAFSSPIAFISYNLGITPDKGSTELVFFLCLPLFFVTLLSIMGNMTRDSMIGDIADEVELNSGRRQEGILYSSVSFIQKVNTAIGSITAGAVLSFIDYSTESPTNEQTYSLFFVQGVVGPILLIIPIFIFFFYSLDKKRHSEIINKLQINSD</sequence>
<dbReference type="HOGENOM" id="CLU_027408_6_0_6"/>
<feature type="transmembrane region" description="Helical" evidence="2">
    <location>
        <begin position="12"/>
        <end position="32"/>
    </location>
</feature>
<dbReference type="GO" id="GO:0015293">
    <property type="term" value="F:symporter activity"/>
    <property type="evidence" value="ECO:0007669"/>
    <property type="project" value="InterPro"/>
</dbReference>
<feature type="transmembrane region" description="Helical" evidence="2">
    <location>
        <begin position="152"/>
        <end position="169"/>
    </location>
</feature>
<dbReference type="PANTHER" id="PTHR11328:SF24">
    <property type="entry name" value="MAJOR FACILITATOR SUPERFAMILY (MFS) PROFILE DOMAIN-CONTAINING PROTEIN"/>
    <property type="match status" value="1"/>
</dbReference>
<feature type="transmembrane region" description="Helical" evidence="2">
    <location>
        <begin position="240"/>
        <end position="264"/>
    </location>
</feature>
<dbReference type="AlphaFoldDB" id="J5KAR0"/>
<keyword evidence="2" id="KW-1133">Transmembrane helix</keyword>
<proteinExistence type="inferred from homology"/>
<feature type="transmembrane region" description="Helical" evidence="2">
    <location>
        <begin position="425"/>
        <end position="446"/>
    </location>
</feature>
<evidence type="ECO:0000313" key="3">
    <source>
        <dbReference type="EMBL" id="EJP72483.1"/>
    </source>
</evidence>
<dbReference type="GO" id="GO:0005886">
    <property type="term" value="C:plasma membrane"/>
    <property type="evidence" value="ECO:0007669"/>
    <property type="project" value="TreeGrafter"/>
</dbReference>
<dbReference type="GO" id="GO:0008643">
    <property type="term" value="P:carbohydrate transport"/>
    <property type="evidence" value="ECO:0007669"/>
    <property type="project" value="InterPro"/>
</dbReference>
<evidence type="ECO:0000256" key="1">
    <source>
        <dbReference type="ARBA" id="ARBA00009617"/>
    </source>
</evidence>
<accession>J5KAR0</accession>
<organism evidence="3 4">
    <name type="scientific">SAR86 cluster bacterium SAR86B</name>
    <dbReference type="NCBI Taxonomy" id="1123867"/>
    <lineage>
        <taxon>Bacteria</taxon>
        <taxon>Pseudomonadati</taxon>
        <taxon>Pseudomonadota</taxon>
        <taxon>Gammaproteobacteria</taxon>
        <taxon>SAR86 cluster</taxon>
    </lineage>
</organism>
<dbReference type="InterPro" id="IPR036259">
    <property type="entry name" value="MFS_trans_sf"/>
</dbReference>
<protein>
    <submittedName>
        <fullName evidence="3">Transporter, major facilitator family</fullName>
    </submittedName>
</protein>
<dbReference type="SUPFAM" id="SSF103473">
    <property type="entry name" value="MFS general substrate transporter"/>
    <property type="match status" value="1"/>
</dbReference>
<dbReference type="PANTHER" id="PTHR11328">
    <property type="entry name" value="MAJOR FACILITATOR SUPERFAMILY DOMAIN-CONTAINING PROTEIN"/>
    <property type="match status" value="1"/>
</dbReference>
<dbReference type="InterPro" id="IPR039672">
    <property type="entry name" value="MFS_2"/>
</dbReference>
<dbReference type="EMBL" id="JH611190">
    <property type="protein sequence ID" value="EJP72483.1"/>
    <property type="molecule type" value="Genomic_DNA"/>
</dbReference>
<feature type="transmembrane region" description="Helical" evidence="2">
    <location>
        <begin position="393"/>
        <end position="413"/>
    </location>
</feature>
<dbReference type="Pfam" id="PF13347">
    <property type="entry name" value="MFS_2"/>
    <property type="match status" value="1"/>
</dbReference>
<dbReference type="Gene3D" id="1.20.1250.20">
    <property type="entry name" value="MFS general substrate transporter like domains"/>
    <property type="match status" value="2"/>
</dbReference>
<evidence type="ECO:0000256" key="2">
    <source>
        <dbReference type="SAM" id="Phobius"/>
    </source>
</evidence>
<feature type="transmembrane region" description="Helical" evidence="2">
    <location>
        <begin position="189"/>
        <end position="206"/>
    </location>
</feature>
<feature type="transmembrane region" description="Helical" evidence="2">
    <location>
        <begin position="38"/>
        <end position="57"/>
    </location>
</feature>
<feature type="transmembrane region" description="Helical" evidence="2">
    <location>
        <begin position="338"/>
        <end position="355"/>
    </location>
</feature>
<feature type="transmembrane region" description="Helical" evidence="2">
    <location>
        <begin position="276"/>
        <end position="294"/>
    </location>
</feature>
<keyword evidence="2" id="KW-0812">Transmembrane</keyword>
<feature type="transmembrane region" description="Helical" evidence="2">
    <location>
        <begin position="78"/>
        <end position="95"/>
    </location>
</feature>
<feature type="transmembrane region" description="Helical" evidence="2">
    <location>
        <begin position="107"/>
        <end position="127"/>
    </location>
</feature>
<evidence type="ECO:0000313" key="4">
    <source>
        <dbReference type="Proteomes" id="UP000010116"/>
    </source>
</evidence>
<gene>
    <name evidence="3" type="ORF">NT02SARS_1132</name>
</gene>
<comment type="similarity">
    <text evidence="1">Belongs to the sodium:galactoside symporter (TC 2.A.2) family.</text>
</comment>
<feature type="transmembrane region" description="Helical" evidence="2">
    <location>
        <begin position="306"/>
        <end position="326"/>
    </location>
</feature>
<reference evidence="3 4" key="1">
    <citation type="journal article" date="2012" name="ISME J.">
        <title>Genomic insights to SAR86, an abundant and uncultivated marine bacterial lineage.</title>
        <authorList>
            <person name="Dupont C.L."/>
            <person name="Rusch D.B."/>
            <person name="Yooseph S."/>
            <person name="Lombardo M.J."/>
            <person name="Richter R.A."/>
            <person name="Valas R."/>
            <person name="Novotny M."/>
            <person name="Yee-Greenbaum J."/>
            <person name="Selengut J.D."/>
            <person name="Haft D.H."/>
            <person name="Halpern A.L."/>
            <person name="Lasken R.S."/>
            <person name="Nealson K."/>
            <person name="Friedman R."/>
            <person name="Venter J.C."/>
        </authorList>
    </citation>
    <scope>NUCLEOTIDE SEQUENCE [LARGE SCALE GENOMIC DNA]</scope>
</reference>
<keyword evidence="2" id="KW-0472">Membrane</keyword>